<dbReference type="RefSeq" id="WP_206726066.1">
    <property type="nucleotide sequence ID" value="NZ_CP071090.1"/>
</dbReference>
<organism evidence="2 3">
    <name type="scientific">Pyxidicoccus parkwayensis</name>
    <dbReference type="NCBI Taxonomy" id="2813578"/>
    <lineage>
        <taxon>Bacteria</taxon>
        <taxon>Pseudomonadati</taxon>
        <taxon>Myxococcota</taxon>
        <taxon>Myxococcia</taxon>
        <taxon>Myxococcales</taxon>
        <taxon>Cystobacterineae</taxon>
        <taxon>Myxococcaceae</taxon>
        <taxon>Pyxidicoccus</taxon>
    </lineage>
</organism>
<evidence type="ECO:0000256" key="1">
    <source>
        <dbReference type="SAM" id="MobiDB-lite"/>
    </source>
</evidence>
<evidence type="ECO:0000313" key="3">
    <source>
        <dbReference type="Proteomes" id="UP000662747"/>
    </source>
</evidence>
<proteinExistence type="predicted"/>
<feature type="compositionally biased region" description="Gly residues" evidence="1">
    <location>
        <begin position="1"/>
        <end position="10"/>
    </location>
</feature>
<reference evidence="2 3" key="1">
    <citation type="submission" date="2021-02" db="EMBL/GenBank/DDBJ databases">
        <title>De Novo genome assembly of isolated myxobacteria.</title>
        <authorList>
            <person name="Stevens D.C."/>
        </authorList>
    </citation>
    <scope>NUCLEOTIDE SEQUENCE [LARGE SCALE GENOMIC DNA]</scope>
    <source>
        <strain evidence="3">SCPEA02</strain>
    </source>
</reference>
<feature type="compositionally biased region" description="Low complexity" evidence="1">
    <location>
        <begin position="32"/>
        <end position="46"/>
    </location>
</feature>
<gene>
    <name evidence="2" type="ORF">JY651_06000</name>
</gene>
<accession>A0ABX7P185</accession>
<feature type="region of interest" description="Disordered" evidence="1">
    <location>
        <begin position="1"/>
        <end position="74"/>
    </location>
</feature>
<evidence type="ECO:0000313" key="2">
    <source>
        <dbReference type="EMBL" id="QSQ24504.1"/>
    </source>
</evidence>
<keyword evidence="3" id="KW-1185">Reference proteome</keyword>
<sequence length="285" mass="30354">MSINGIGKGRGATPPPTVRSPDVEERPAQSRTANTTAKKGTSSTSTFEQPKADYRKLGTREPAPGDTGKGVGAAAAAGAAAGAAAVQAAQDAKRLQDIKTLLADSPTGAAAVKYLEDKNIKVEFANGGGSYWDGNKIVIDRSRPMERNALSLVHEINHAKASIDGPKADIVKDTRTDYVKKMLDEEVRGTVDSIKAKNELVAKGKSISATYPLEDKYNAAYKKAVDDAKKANPKATEAELKKIGEKAGYERVLKGFQDGEVTTSTTGVKYPDYYGQAWDKAHPKK</sequence>
<protein>
    <submittedName>
        <fullName evidence="2">Uncharacterized protein</fullName>
    </submittedName>
</protein>
<dbReference type="EMBL" id="CP071090">
    <property type="protein sequence ID" value="QSQ24504.1"/>
    <property type="molecule type" value="Genomic_DNA"/>
</dbReference>
<dbReference type="Proteomes" id="UP000662747">
    <property type="component" value="Chromosome"/>
</dbReference>
<name>A0ABX7P185_9BACT</name>
<feature type="compositionally biased region" description="Basic and acidic residues" evidence="1">
    <location>
        <begin position="50"/>
        <end position="59"/>
    </location>
</feature>